<dbReference type="Proteomes" id="UP000588186">
    <property type="component" value="Unassembled WGS sequence"/>
</dbReference>
<protein>
    <recommendedName>
        <fullName evidence="1">HTH-type transcriptional regulator Rgg C-terminal domain-containing protein</fullName>
    </recommendedName>
</protein>
<dbReference type="PANTHER" id="PTHR37038:SF12">
    <property type="entry name" value="TRANSCRIPTIONAL REGULATOR"/>
    <property type="match status" value="1"/>
</dbReference>
<organism evidence="2 3">
    <name type="scientific">Phocicoccus pinnipedialis</name>
    <dbReference type="NCBI Taxonomy" id="110845"/>
    <lineage>
        <taxon>Bacteria</taxon>
        <taxon>Bacillati</taxon>
        <taxon>Bacillota</taxon>
        <taxon>Bacilli</taxon>
        <taxon>Bacillales</taxon>
        <taxon>Salinicoccaceae</taxon>
        <taxon>Phocicoccus</taxon>
    </lineage>
</organism>
<dbReference type="Pfam" id="PF21259">
    <property type="entry name" value="Rgg_C"/>
    <property type="match status" value="1"/>
</dbReference>
<accession>A0A6V7R4D1</accession>
<name>A0A6V7R4D1_9BACL</name>
<dbReference type="InterPro" id="IPR053163">
    <property type="entry name" value="HTH-type_regulator_Rgg"/>
</dbReference>
<comment type="caution">
    <text evidence="2">The sequence shown here is derived from an EMBL/GenBank/DDBJ whole genome shotgun (WGS) entry which is preliminary data.</text>
</comment>
<evidence type="ECO:0000313" key="2">
    <source>
        <dbReference type="EMBL" id="CAD2072289.1"/>
    </source>
</evidence>
<sequence>MRNALAEYLFEVDKWRYYEVVLFGNSMMTLTTDMLKMVTLELVKSPVLTVEVRKNTQLRIQLLYNVALTMIEKKELEFAKELIKETWKSIEKDETLVLERIKLHYLEGYHMYKCREDEAGRKLMKEAIETFNTYKCMHLASNFEDHYEKNVKKSL</sequence>
<dbReference type="EMBL" id="CAJEWB010000005">
    <property type="protein sequence ID" value="CAD2072289.1"/>
    <property type="molecule type" value="Genomic_DNA"/>
</dbReference>
<keyword evidence="3" id="KW-1185">Reference proteome</keyword>
<dbReference type="PANTHER" id="PTHR37038">
    <property type="entry name" value="TRANSCRIPTIONAL REGULATOR-RELATED"/>
    <property type="match status" value="1"/>
</dbReference>
<feature type="domain" description="HTH-type transcriptional regulator Rgg C-terminal" evidence="1">
    <location>
        <begin position="3"/>
        <end position="144"/>
    </location>
</feature>
<dbReference type="AlphaFoldDB" id="A0A6V7R4D1"/>
<dbReference type="InterPro" id="IPR010057">
    <property type="entry name" value="Transcription_activator_Rgg_C"/>
</dbReference>
<evidence type="ECO:0000259" key="1">
    <source>
        <dbReference type="Pfam" id="PF21259"/>
    </source>
</evidence>
<reference evidence="2 3" key="1">
    <citation type="submission" date="2020-07" db="EMBL/GenBank/DDBJ databases">
        <authorList>
            <person name="Criscuolo A."/>
        </authorList>
    </citation>
    <scope>NUCLEOTIDE SEQUENCE [LARGE SCALE GENOMIC DNA]</scope>
    <source>
        <strain evidence="2">CIP107946</strain>
    </source>
</reference>
<dbReference type="NCBIfam" id="TIGR01716">
    <property type="entry name" value="RGG_Cterm"/>
    <property type="match status" value="1"/>
</dbReference>
<evidence type="ECO:0000313" key="3">
    <source>
        <dbReference type="Proteomes" id="UP000588186"/>
    </source>
</evidence>
<gene>
    <name evidence="2" type="ORF">JEOPIN946_00387</name>
</gene>
<proteinExistence type="predicted"/>